<name>A0A7X0FDC8_9HYPH</name>
<evidence type="ECO:0000313" key="2">
    <source>
        <dbReference type="Proteomes" id="UP000536262"/>
    </source>
</evidence>
<sequence length="130" mass="13851">MKHVAFFGDGEKTFALPSDQIQELERKTGAAIGAIYTRVMTGQFQYADIIETIRLGLIGGGMSPKDAHELVEAYARPTPIIEAFQLAADILEARWSGTPAISETVSDLPQAAATGDLAAAIREAYADVPA</sequence>
<dbReference type="Pfam" id="PF11836">
    <property type="entry name" value="Phage_TAC_11"/>
    <property type="match status" value="1"/>
</dbReference>
<dbReference type="AlphaFoldDB" id="A0A7X0FDC8"/>
<organism evidence="1 2">
    <name type="scientific">Aminobacter aganoensis</name>
    <dbReference type="NCBI Taxonomy" id="83264"/>
    <lineage>
        <taxon>Bacteria</taxon>
        <taxon>Pseudomonadati</taxon>
        <taxon>Pseudomonadota</taxon>
        <taxon>Alphaproteobacteria</taxon>
        <taxon>Hyphomicrobiales</taxon>
        <taxon>Phyllobacteriaceae</taxon>
        <taxon>Aminobacter</taxon>
    </lineage>
</organism>
<protein>
    <recommendedName>
        <fullName evidence="3">Gene transfer agent family protein</fullName>
    </recommendedName>
</protein>
<evidence type="ECO:0008006" key="3">
    <source>
        <dbReference type="Google" id="ProtNLM"/>
    </source>
</evidence>
<reference evidence="1 2" key="1">
    <citation type="submission" date="2020-08" db="EMBL/GenBank/DDBJ databases">
        <title>Genomic Encyclopedia of Type Strains, Phase IV (KMG-IV): sequencing the most valuable type-strain genomes for metagenomic binning, comparative biology and taxonomic classification.</title>
        <authorList>
            <person name="Goeker M."/>
        </authorList>
    </citation>
    <scope>NUCLEOTIDE SEQUENCE [LARGE SCALE GENOMIC DNA]</scope>
    <source>
        <strain evidence="1 2">DSM 7051</strain>
    </source>
</reference>
<dbReference type="InterPro" id="IPR021791">
    <property type="entry name" value="Phage_TAC_11"/>
</dbReference>
<evidence type="ECO:0000313" key="1">
    <source>
        <dbReference type="EMBL" id="MBB6357662.1"/>
    </source>
</evidence>
<comment type="caution">
    <text evidence="1">The sequence shown here is derived from an EMBL/GenBank/DDBJ whole genome shotgun (WGS) entry which is preliminary data.</text>
</comment>
<gene>
    <name evidence="1" type="ORF">GGR00_005485</name>
</gene>
<accession>A0A7X0FDC8</accession>
<dbReference type="RefSeq" id="WP_184702491.1">
    <property type="nucleotide sequence ID" value="NZ_BAABEG010000001.1"/>
</dbReference>
<dbReference type="EMBL" id="JACHOU010000028">
    <property type="protein sequence ID" value="MBB6357662.1"/>
    <property type="molecule type" value="Genomic_DNA"/>
</dbReference>
<dbReference type="Proteomes" id="UP000536262">
    <property type="component" value="Unassembled WGS sequence"/>
</dbReference>
<keyword evidence="2" id="KW-1185">Reference proteome</keyword>
<proteinExistence type="predicted"/>